<accession>B1V6R1</accession>
<feature type="transmembrane region" description="Helical" evidence="1">
    <location>
        <begin position="123"/>
        <end position="143"/>
    </location>
</feature>
<dbReference type="EMBL" id="ABOO01000079">
    <property type="protein sequence ID" value="EDT70114.1"/>
    <property type="molecule type" value="Genomic_DNA"/>
</dbReference>
<proteinExistence type="predicted"/>
<dbReference type="EMBL" id="ABOO01000049">
    <property type="protein sequence ID" value="EDT70521.1"/>
    <property type="molecule type" value="Genomic_DNA"/>
</dbReference>
<dbReference type="RefSeq" id="WP_003476113.1">
    <property type="nucleotide sequence ID" value="NZ_ABOO01000049.1"/>
</dbReference>
<evidence type="ECO:0000313" key="3">
    <source>
        <dbReference type="EMBL" id="EDT70465.1"/>
    </source>
</evidence>
<comment type="caution">
    <text evidence="4">The sequence shown here is derived from an EMBL/GenBank/DDBJ whole genome shotgun (WGS) entry which is preliminary data.</text>
</comment>
<reference evidence="4 5" key="1">
    <citation type="submission" date="2008-03" db="EMBL/GenBank/DDBJ databases">
        <authorList>
            <person name="Paulsen I."/>
            <person name="Sebastian Y."/>
        </authorList>
    </citation>
    <scope>NUCLEOTIDE SEQUENCE [LARGE SCALE GENOMIC DNA]</scope>
    <source>
        <strain evidence="5">D str. JGS1721</strain>
        <strain evidence="4">JGS1721</strain>
    </source>
</reference>
<keyword evidence="1" id="KW-1133">Transmembrane helix</keyword>
<evidence type="ECO:0000313" key="4">
    <source>
        <dbReference type="EMBL" id="EDT70521.1"/>
    </source>
</evidence>
<keyword evidence="1" id="KW-0812">Transmembrane</keyword>
<protein>
    <submittedName>
        <fullName evidence="4">Uncharacterized protein</fullName>
    </submittedName>
</protein>
<gene>
    <name evidence="4" type="ORF">CJD_0701</name>
    <name evidence="3" type="ORF">CJD_A0336</name>
    <name evidence="2" type="ORF">CJD_A0660</name>
</gene>
<evidence type="ECO:0000313" key="2">
    <source>
        <dbReference type="EMBL" id="EDT70114.1"/>
    </source>
</evidence>
<dbReference type="Proteomes" id="UP000003188">
    <property type="component" value="Unassembled WGS sequence"/>
</dbReference>
<dbReference type="AlphaFoldDB" id="B1V6R1"/>
<evidence type="ECO:0000313" key="5">
    <source>
        <dbReference type="Proteomes" id="UP000003188"/>
    </source>
</evidence>
<evidence type="ECO:0000256" key="1">
    <source>
        <dbReference type="SAM" id="Phobius"/>
    </source>
</evidence>
<organism evidence="4 5">
    <name type="scientific">Clostridium perfringens D str. JGS1721</name>
    <dbReference type="NCBI Taxonomy" id="488537"/>
    <lineage>
        <taxon>Bacteria</taxon>
        <taxon>Bacillati</taxon>
        <taxon>Bacillota</taxon>
        <taxon>Clostridia</taxon>
        <taxon>Eubacteriales</taxon>
        <taxon>Clostridiaceae</taxon>
        <taxon>Clostridium</taxon>
    </lineage>
</organism>
<sequence>MIEKKVNEIAESIFYKKKEVLLERVDNLIEFDDFKIINKKSSDEEEKGNFNRDVNCRSLELTGILLDSENFEEYKIKSSSLLGKQINEKLIKMYEKELRDNGYFAIASRKDLRLDICLLKRHFLLYSFLNLPWMETIASIIVFLGTMTFASLILVLIIGMFYLLFIAPVVYQNTRF</sequence>
<keyword evidence="1" id="KW-0472">Membrane</keyword>
<name>B1V6R1_CLOPF</name>
<feature type="transmembrane region" description="Helical" evidence="1">
    <location>
        <begin position="149"/>
        <end position="171"/>
    </location>
</feature>
<dbReference type="EMBL" id="ABOO01000050">
    <property type="protein sequence ID" value="EDT70465.1"/>
    <property type="molecule type" value="Genomic_DNA"/>
</dbReference>